<evidence type="ECO:0000313" key="8">
    <source>
        <dbReference type="EMBL" id="NYF80799.1"/>
    </source>
</evidence>
<comment type="similarity">
    <text evidence="6">Belongs to the glycosyl hydrolase 74 family.</text>
</comment>
<dbReference type="GO" id="GO:0010411">
    <property type="term" value="P:xyloglucan metabolic process"/>
    <property type="evidence" value="ECO:0007669"/>
    <property type="project" value="TreeGrafter"/>
</dbReference>
<evidence type="ECO:0000256" key="3">
    <source>
        <dbReference type="ARBA" id="ARBA00023277"/>
    </source>
</evidence>
<dbReference type="InterPro" id="IPR015943">
    <property type="entry name" value="WD40/YVTN_repeat-like_dom_sf"/>
</dbReference>
<evidence type="ECO:0000256" key="7">
    <source>
        <dbReference type="SAM" id="SignalP"/>
    </source>
</evidence>
<dbReference type="EMBL" id="JACCCW010000002">
    <property type="protein sequence ID" value="NYF80799.1"/>
    <property type="molecule type" value="Genomic_DNA"/>
</dbReference>
<evidence type="ECO:0000256" key="6">
    <source>
        <dbReference type="ARBA" id="ARBA00037986"/>
    </source>
</evidence>
<sequence>MSSTKTFKCVLALASAMLITTRGALAQYEAAYDWSNVQIVAGGFVTGILGNPQVPDIRYARTDIGGTYRWDPTTHRWHPLLDFLNTSQFNYIGTESFALDPSNFSRLYLAAGTYTESFEGNGAILISDDFGEHFDIVPLPIKLGSNDAGRFAGERLAVDPNDGRVIYFGSRLNGLYRSTDRGRTWGPVASFPVTGPTGTSADPGVGVIFELFPKSAGTTSTGASRATYVGVSQGSSATTPGLYVTNDGGQSFQPVPGQPLNGFYLNSGIVAPDGSLYFVYGYSAYGNSVGPYSLTDGQVWKYTPPNTATATGIWTNITPPKPSYFNWGYSSVAVDPHNPKIIMVSTMDRYYPPPQDDIYRSTDGGQTWEEIQTNAVRDVSRSPWITFGAATAGAGNWINHLWVNPWDTDQVLYGDGQTIWSSKDISAADGVATTPGTIVNGNPTHWYIDALGVEETSVLALISPPSGPAHLISGVGDIGGFTHTDLRHSPTTGMDSNPILGATTGLDFAQTAPLTIARVGSSGSQQSTGSHFGAYSSDGGVTWTPFPTNPTGVVNGSGTVAVAADGSAIYWQPSDSGSQASVTTDHGTTWTLSNGAPALTSGQIQVFADRIDPATAYLYDAGTGNVLRSTDHGQNFTLISTLGTYGKLSLSPAAKGDLWFASNGPLQRSTDGGVTWHNVGSINGAYSVGFGAAKPGTHYPAVYLFGQVGETTGFYRSTDQGASFVRVNDDQHQYGNAYIVQGDARVYGRIYIGTNGRGIILGQPAERDHR</sequence>
<dbReference type="PANTHER" id="PTHR43739">
    <property type="entry name" value="XYLOGLUCANASE (EUROFUNG)"/>
    <property type="match status" value="1"/>
</dbReference>
<dbReference type="Proteomes" id="UP000589520">
    <property type="component" value="Unassembled WGS sequence"/>
</dbReference>
<accession>A0A7Y9THQ4</accession>
<dbReference type="RefSeq" id="WP_179492461.1">
    <property type="nucleotide sequence ID" value="NZ_JACCCW010000002.1"/>
</dbReference>
<comment type="caution">
    <text evidence="8">The sequence shown here is derived from an EMBL/GenBank/DDBJ whole genome shotgun (WGS) entry which is preliminary data.</text>
</comment>
<dbReference type="AlphaFoldDB" id="A0A7Y9THQ4"/>
<proteinExistence type="inferred from homology"/>
<gene>
    <name evidence="8" type="ORF">HDF17_003119</name>
</gene>
<evidence type="ECO:0000313" key="9">
    <source>
        <dbReference type="Proteomes" id="UP000589520"/>
    </source>
</evidence>
<keyword evidence="2" id="KW-0378">Hydrolase</keyword>
<evidence type="ECO:0000256" key="2">
    <source>
        <dbReference type="ARBA" id="ARBA00022801"/>
    </source>
</evidence>
<dbReference type="GO" id="GO:0016798">
    <property type="term" value="F:hydrolase activity, acting on glycosyl bonds"/>
    <property type="evidence" value="ECO:0007669"/>
    <property type="project" value="UniProtKB-KW"/>
</dbReference>
<dbReference type="InterPro" id="IPR052025">
    <property type="entry name" value="Xyloglucanase_GH74"/>
</dbReference>
<reference evidence="8 9" key="1">
    <citation type="submission" date="2020-07" db="EMBL/GenBank/DDBJ databases">
        <title>Genomic Encyclopedia of Type Strains, Phase IV (KMG-V): Genome sequencing to study the core and pangenomes of soil and plant-associated prokaryotes.</title>
        <authorList>
            <person name="Whitman W."/>
        </authorList>
    </citation>
    <scope>NUCLEOTIDE SEQUENCE [LARGE SCALE GENOMIC DNA]</scope>
    <source>
        <strain evidence="8 9">X4EP2</strain>
    </source>
</reference>
<dbReference type="GO" id="GO:0000272">
    <property type="term" value="P:polysaccharide catabolic process"/>
    <property type="evidence" value="ECO:0007669"/>
    <property type="project" value="UniProtKB-KW"/>
</dbReference>
<feature type="chain" id="PRO_5030514521" description="Xyloglucanase" evidence="7">
    <location>
        <begin position="27"/>
        <end position="770"/>
    </location>
</feature>
<dbReference type="InterPro" id="IPR002860">
    <property type="entry name" value="BNR_rpt"/>
</dbReference>
<dbReference type="Gene3D" id="2.130.10.10">
    <property type="entry name" value="YVTN repeat-like/Quinoprotein amine dehydrogenase"/>
    <property type="match status" value="2"/>
</dbReference>
<keyword evidence="1 7" id="KW-0732">Signal</keyword>
<dbReference type="Pfam" id="PF02012">
    <property type="entry name" value="BNR"/>
    <property type="match status" value="1"/>
</dbReference>
<protein>
    <recommendedName>
        <fullName evidence="10">Xyloglucanase</fullName>
    </recommendedName>
</protein>
<feature type="signal peptide" evidence="7">
    <location>
        <begin position="1"/>
        <end position="26"/>
    </location>
</feature>
<evidence type="ECO:0008006" key="10">
    <source>
        <dbReference type="Google" id="ProtNLM"/>
    </source>
</evidence>
<name>A0A7Y9THQ4_9BACT</name>
<evidence type="ECO:0000256" key="4">
    <source>
        <dbReference type="ARBA" id="ARBA00023295"/>
    </source>
</evidence>
<dbReference type="PANTHER" id="PTHR43739:SF2">
    <property type="entry name" value="OLIGOXYLOGLUCAN-REDUCING END-SPECIFIC XYLOGLUCANASE-RELATED"/>
    <property type="match status" value="1"/>
</dbReference>
<evidence type="ECO:0000256" key="5">
    <source>
        <dbReference type="ARBA" id="ARBA00023326"/>
    </source>
</evidence>
<dbReference type="CDD" id="cd15482">
    <property type="entry name" value="Sialidase_non-viral"/>
    <property type="match status" value="2"/>
</dbReference>
<keyword evidence="3" id="KW-0119">Carbohydrate metabolism</keyword>
<evidence type="ECO:0000256" key="1">
    <source>
        <dbReference type="ARBA" id="ARBA00022729"/>
    </source>
</evidence>
<keyword evidence="4" id="KW-0326">Glycosidase</keyword>
<keyword evidence="9" id="KW-1185">Reference proteome</keyword>
<dbReference type="SUPFAM" id="SSF110296">
    <property type="entry name" value="Oligoxyloglucan reducing end-specific cellobiohydrolase"/>
    <property type="match status" value="2"/>
</dbReference>
<keyword evidence="5" id="KW-0624">Polysaccharide degradation</keyword>
<organism evidence="8 9">
    <name type="scientific">Granulicella arctica</name>
    <dbReference type="NCBI Taxonomy" id="940613"/>
    <lineage>
        <taxon>Bacteria</taxon>
        <taxon>Pseudomonadati</taxon>
        <taxon>Acidobacteriota</taxon>
        <taxon>Terriglobia</taxon>
        <taxon>Terriglobales</taxon>
        <taxon>Acidobacteriaceae</taxon>
        <taxon>Granulicella</taxon>
    </lineage>
</organism>